<dbReference type="Pfam" id="PF23559">
    <property type="entry name" value="WHD_DRP"/>
    <property type="match status" value="1"/>
</dbReference>
<accession>A0A8S0UVA7</accession>
<evidence type="ECO:0000256" key="4">
    <source>
        <dbReference type="ARBA" id="ARBA00022741"/>
    </source>
</evidence>
<dbReference type="GO" id="GO:0043531">
    <property type="term" value="F:ADP binding"/>
    <property type="evidence" value="ECO:0007669"/>
    <property type="project" value="InterPro"/>
</dbReference>
<dbReference type="Pfam" id="PF23598">
    <property type="entry name" value="LRR_14"/>
    <property type="match status" value="1"/>
</dbReference>
<dbReference type="Gene3D" id="1.10.10.10">
    <property type="entry name" value="Winged helix-like DNA-binding domain superfamily/Winged helix DNA-binding domain"/>
    <property type="match status" value="1"/>
</dbReference>
<evidence type="ECO:0000259" key="10">
    <source>
        <dbReference type="Pfam" id="PF23598"/>
    </source>
</evidence>
<dbReference type="Pfam" id="PF00931">
    <property type="entry name" value="NB-ARC"/>
    <property type="match status" value="1"/>
</dbReference>
<dbReference type="EMBL" id="CACTIH010009040">
    <property type="protein sequence ID" value="CAA3020581.1"/>
    <property type="molecule type" value="Genomic_DNA"/>
</dbReference>
<dbReference type="Gene3D" id="1.20.5.4130">
    <property type="match status" value="1"/>
</dbReference>
<dbReference type="PANTHER" id="PTHR36766">
    <property type="entry name" value="PLANT BROAD-SPECTRUM MILDEW RESISTANCE PROTEIN RPW8"/>
    <property type="match status" value="1"/>
</dbReference>
<dbReference type="Pfam" id="PF18052">
    <property type="entry name" value="Rx_N"/>
    <property type="match status" value="1"/>
</dbReference>
<evidence type="ECO:0000256" key="6">
    <source>
        <dbReference type="ARBA" id="ARBA00022840"/>
    </source>
</evidence>
<dbReference type="Gene3D" id="3.40.50.300">
    <property type="entry name" value="P-loop containing nucleotide triphosphate hydrolases"/>
    <property type="match status" value="1"/>
</dbReference>
<dbReference type="GO" id="GO:0051707">
    <property type="term" value="P:response to other organism"/>
    <property type="evidence" value="ECO:0007669"/>
    <property type="project" value="UniProtKB-ARBA"/>
</dbReference>
<dbReference type="InterPro" id="IPR002182">
    <property type="entry name" value="NB-ARC"/>
</dbReference>
<dbReference type="InterPro" id="IPR036388">
    <property type="entry name" value="WH-like_DNA-bd_sf"/>
</dbReference>
<keyword evidence="2" id="KW-0433">Leucine-rich repeat</keyword>
<comment type="caution">
    <text evidence="11">The sequence shown here is derived from an EMBL/GenBank/DDBJ whole genome shotgun (WGS) entry which is preliminary data.</text>
</comment>
<sequence>MGEAVVRSMLGELSSQLSSSLFGEIKLVCGVKGEFQRLNELLSSLECAILDSEMQPNRSNQDRDRVKKLEDLVEDIKVVVDDFQTEAKRQLVENRFTDKVTRICSRPAFLYKMSHRMQNIRKRLNDIASNSEALNFSVPDQNTSLVHTNLSRETTSFLGESADVFGRDDDKERIVHELIGNSSTERLSVIPIVGMGGLGKTTLAQLVYDDERVKQVFDMRKWVYVPKHFELHDMIKRIIGSLELSTDASLQDLKDLLQEKLMGKRLFIVLDDVWNIESLGWDQLRNLLLVSDVGSKVIVTTQDENIAKMITSMPYIDRLELLTEKATWDVFKRWACRSGEEWDQEIIEEIEKLVVEKCKGLPLAAKALGMALSTKEVDEWLSLLKGRVWETGQGEHYVTRVIRFSFDQLPSYMKRCFLYSAVHGKQSFSKDDLIHQWMAQDMIPVSDNDQLEDKGNQIVNELSARCFFHNIRYVDSLDNTFCDMHNSIYELARSALGLKFSEINLATENIPAITRYVQLYDSSNAIPKFPKSLLKLNKLQTFVWLCGNVDSSSPIRDISPIFSSFLSLRTLDLVSTSFEVLPRTIERLRHLRYFRMHANNDIKGLPSSICKLYNLQTLSLAGLEKLEKLPEHIWKLLSLRHLYITSRQNSFPEKGIGCLTSLRKLSINCKFLSSLPNSFQKLTNLVDLRIWCCPELSFRETNLQNLRNLQRLSISDVPKLREIPVGLQDAAPTLKFLSISICSGLAALPEWLENFESLEEVRVEKCPNLTSLPQGMRRLTTLRELHITEGSPELMRRCQQGTGEDWPKIAHVRKIFLGGNLITPRRINNLVMKNK</sequence>
<dbReference type="InterPro" id="IPR042197">
    <property type="entry name" value="Apaf_helical"/>
</dbReference>
<dbReference type="Proteomes" id="UP000594638">
    <property type="component" value="Unassembled WGS sequence"/>
</dbReference>
<dbReference type="InterPro" id="IPR055414">
    <property type="entry name" value="LRR_R13L4/SHOC2-like"/>
</dbReference>
<evidence type="ECO:0000259" key="8">
    <source>
        <dbReference type="Pfam" id="PF18052"/>
    </source>
</evidence>
<dbReference type="PANTHER" id="PTHR36766:SF70">
    <property type="entry name" value="DISEASE RESISTANCE PROTEIN RGA4"/>
    <property type="match status" value="1"/>
</dbReference>
<evidence type="ECO:0000256" key="1">
    <source>
        <dbReference type="ARBA" id="ARBA00008894"/>
    </source>
</evidence>
<feature type="domain" description="Disease resistance protein winged helix" evidence="9">
    <location>
        <begin position="427"/>
        <end position="492"/>
    </location>
</feature>
<dbReference type="SUPFAM" id="SSF52540">
    <property type="entry name" value="P-loop containing nucleoside triphosphate hydrolases"/>
    <property type="match status" value="1"/>
</dbReference>
<dbReference type="GO" id="GO:0005524">
    <property type="term" value="F:ATP binding"/>
    <property type="evidence" value="ECO:0007669"/>
    <property type="project" value="UniProtKB-KW"/>
</dbReference>
<gene>
    <name evidence="11" type="ORF">OLEA9_A016027</name>
</gene>
<organism evidence="11 12">
    <name type="scientific">Olea europaea subsp. europaea</name>
    <dbReference type="NCBI Taxonomy" id="158383"/>
    <lineage>
        <taxon>Eukaryota</taxon>
        <taxon>Viridiplantae</taxon>
        <taxon>Streptophyta</taxon>
        <taxon>Embryophyta</taxon>
        <taxon>Tracheophyta</taxon>
        <taxon>Spermatophyta</taxon>
        <taxon>Magnoliopsida</taxon>
        <taxon>eudicotyledons</taxon>
        <taxon>Gunneridae</taxon>
        <taxon>Pentapetalae</taxon>
        <taxon>asterids</taxon>
        <taxon>lamiids</taxon>
        <taxon>Lamiales</taxon>
        <taxon>Oleaceae</taxon>
        <taxon>Oleeae</taxon>
        <taxon>Olea</taxon>
    </lineage>
</organism>
<evidence type="ECO:0000256" key="3">
    <source>
        <dbReference type="ARBA" id="ARBA00022737"/>
    </source>
</evidence>
<dbReference type="OrthoDB" id="913790at2759"/>
<protein>
    <submittedName>
        <fullName evidence="11">Disease resistance RGA3</fullName>
    </submittedName>
</protein>
<evidence type="ECO:0000256" key="5">
    <source>
        <dbReference type="ARBA" id="ARBA00022821"/>
    </source>
</evidence>
<keyword evidence="6" id="KW-0067">ATP-binding</keyword>
<dbReference type="SUPFAM" id="SSF52047">
    <property type="entry name" value="RNI-like"/>
    <property type="match status" value="1"/>
</dbReference>
<evidence type="ECO:0000313" key="12">
    <source>
        <dbReference type="Proteomes" id="UP000594638"/>
    </source>
</evidence>
<dbReference type="InterPro" id="IPR058922">
    <property type="entry name" value="WHD_DRP"/>
</dbReference>
<feature type="domain" description="Disease resistance N-terminal" evidence="8">
    <location>
        <begin position="11"/>
        <end position="94"/>
    </location>
</feature>
<dbReference type="GO" id="GO:0006952">
    <property type="term" value="P:defense response"/>
    <property type="evidence" value="ECO:0007669"/>
    <property type="project" value="UniProtKB-KW"/>
</dbReference>
<comment type="similarity">
    <text evidence="1">Belongs to the disease resistance NB-LRR family.</text>
</comment>
<reference evidence="11 12" key="1">
    <citation type="submission" date="2019-12" db="EMBL/GenBank/DDBJ databases">
        <authorList>
            <person name="Alioto T."/>
            <person name="Alioto T."/>
            <person name="Gomez Garrido J."/>
        </authorList>
    </citation>
    <scope>NUCLEOTIDE SEQUENCE [LARGE SCALE GENOMIC DNA]</scope>
</reference>
<keyword evidence="12" id="KW-1185">Reference proteome</keyword>
<dbReference type="InterPro" id="IPR027417">
    <property type="entry name" value="P-loop_NTPase"/>
</dbReference>
<dbReference type="Gene3D" id="1.10.8.430">
    <property type="entry name" value="Helical domain of apoptotic protease-activating factors"/>
    <property type="match status" value="1"/>
</dbReference>
<evidence type="ECO:0000259" key="9">
    <source>
        <dbReference type="Pfam" id="PF23559"/>
    </source>
</evidence>
<dbReference type="PRINTS" id="PR00364">
    <property type="entry name" value="DISEASERSIST"/>
</dbReference>
<evidence type="ECO:0000313" key="11">
    <source>
        <dbReference type="EMBL" id="CAA3020581.1"/>
    </source>
</evidence>
<keyword evidence="3" id="KW-0677">Repeat</keyword>
<dbReference type="Gramene" id="OE9A016027T1">
    <property type="protein sequence ID" value="OE9A016027C1"/>
    <property type="gene ID" value="OE9A016027"/>
</dbReference>
<dbReference type="Gene3D" id="3.80.10.10">
    <property type="entry name" value="Ribonuclease Inhibitor"/>
    <property type="match status" value="2"/>
</dbReference>
<dbReference type="InterPro" id="IPR041118">
    <property type="entry name" value="Rx_N"/>
</dbReference>
<name>A0A8S0UVA7_OLEEU</name>
<proteinExistence type="inferred from homology"/>
<feature type="domain" description="Disease resistance R13L4/SHOC-2-like LRR" evidence="10">
    <location>
        <begin position="557"/>
        <end position="754"/>
    </location>
</feature>
<dbReference type="InterPro" id="IPR032675">
    <property type="entry name" value="LRR_dom_sf"/>
</dbReference>
<dbReference type="AlphaFoldDB" id="A0A8S0UVA7"/>
<keyword evidence="5" id="KW-0611">Plant defense</keyword>
<feature type="domain" description="NB-ARC" evidence="7">
    <location>
        <begin position="168"/>
        <end position="336"/>
    </location>
</feature>
<evidence type="ECO:0000259" key="7">
    <source>
        <dbReference type="Pfam" id="PF00931"/>
    </source>
</evidence>
<keyword evidence="4" id="KW-0547">Nucleotide-binding</keyword>
<evidence type="ECO:0000256" key="2">
    <source>
        <dbReference type="ARBA" id="ARBA00022614"/>
    </source>
</evidence>